<keyword evidence="5" id="KW-1133">Transmembrane helix</keyword>
<dbReference type="Pfam" id="PF00172">
    <property type="entry name" value="Zn_clus"/>
    <property type="match status" value="1"/>
</dbReference>
<dbReference type="AlphaFoldDB" id="A0A2I1D1K0"/>
<dbReference type="RefSeq" id="XP_024692331.1">
    <property type="nucleotide sequence ID" value="XM_024838194.1"/>
</dbReference>
<evidence type="ECO:0000256" key="2">
    <source>
        <dbReference type="ARBA" id="ARBA00023125"/>
    </source>
</evidence>
<evidence type="ECO:0000313" key="7">
    <source>
        <dbReference type="EMBL" id="PKY03737.1"/>
    </source>
</evidence>
<dbReference type="PANTHER" id="PTHR47784:SF10">
    <property type="entry name" value="TRANSCRIPTION FACTOR, PUTATIVE (AFU_ORTHOLOGUE AFUA_6G14150)-RELATED"/>
    <property type="match status" value="1"/>
</dbReference>
<dbReference type="InterPro" id="IPR001138">
    <property type="entry name" value="Zn2Cys6_DnaBD"/>
</dbReference>
<dbReference type="Gene3D" id="4.10.240.10">
    <property type="entry name" value="Zn(2)-C6 fungal-type DNA-binding domain"/>
    <property type="match status" value="1"/>
</dbReference>
<sequence length="383" mass="43060">MPPRRTHTKSRNGCVQCKKRRVKCDEQGPPCSNCISRELLCTYVDVPRTSDVNGPAARPTPLQLESTSQTADVADNGSINLFQAVNLRALELMHQFSTETYRSLCSGPADDHFWRTTMPRRALDCDFLMCGILAVASLHIASLREPPEVLSYIDTALEYHTQAFAPFRRAIDNLTPSNCDVVFAYSVILIVIGIALPQMTMERETKSSMTENIIVVSELLRGPSNIVRISRPWLKEKLDSKSGFWDIETSELDPETNTALDELTSLGREMASTMSVEHQHVFQGAIDVLRSCFSRYSAAKDSTSVVAWLAEIDKEYFCTLRRREPLALLILMHWAVLLGELDGKMWWAKNSAPALVSEILEALQSSGIQWKGPWLWPKQRLGL</sequence>
<organism evidence="7 8">
    <name type="scientific">Aspergillus campestris (strain IBT 28561)</name>
    <dbReference type="NCBI Taxonomy" id="1392248"/>
    <lineage>
        <taxon>Eukaryota</taxon>
        <taxon>Fungi</taxon>
        <taxon>Dikarya</taxon>
        <taxon>Ascomycota</taxon>
        <taxon>Pezizomycotina</taxon>
        <taxon>Eurotiomycetes</taxon>
        <taxon>Eurotiomycetidae</taxon>
        <taxon>Eurotiales</taxon>
        <taxon>Aspergillaceae</taxon>
        <taxon>Aspergillus</taxon>
        <taxon>Aspergillus subgen. Circumdati</taxon>
    </lineage>
</organism>
<evidence type="ECO:0000256" key="3">
    <source>
        <dbReference type="ARBA" id="ARBA00023163"/>
    </source>
</evidence>
<accession>A0A2I1D1K0</accession>
<reference evidence="7" key="1">
    <citation type="submission" date="2016-12" db="EMBL/GenBank/DDBJ databases">
        <title>The genomes of Aspergillus section Nigri reveals drivers in fungal speciation.</title>
        <authorList>
            <consortium name="DOE Joint Genome Institute"/>
            <person name="Vesth T.C."/>
            <person name="Nybo J."/>
            <person name="Theobald S."/>
            <person name="Brandl J."/>
            <person name="Frisvad J.C."/>
            <person name="Nielsen K.F."/>
            <person name="Lyhne E.K."/>
            <person name="Kogle M.E."/>
            <person name="Kuo A."/>
            <person name="Riley R."/>
            <person name="Clum A."/>
            <person name="Nolan M."/>
            <person name="Lipzen A."/>
            <person name="Salamov A."/>
            <person name="Henrissat B."/>
            <person name="Wiebenga A."/>
            <person name="De vries R.P."/>
            <person name="Grigoriev I.V."/>
            <person name="Mortensen U.H."/>
            <person name="Andersen M.R."/>
            <person name="Baker S.E."/>
        </authorList>
    </citation>
    <scope>NUCLEOTIDE SEQUENCE</scope>
    <source>
        <strain evidence="7">IBT 28561</strain>
    </source>
</reference>
<dbReference type="SMART" id="SM00066">
    <property type="entry name" value="GAL4"/>
    <property type="match status" value="1"/>
</dbReference>
<dbReference type="GO" id="GO:0008270">
    <property type="term" value="F:zinc ion binding"/>
    <property type="evidence" value="ECO:0007669"/>
    <property type="project" value="InterPro"/>
</dbReference>
<gene>
    <name evidence="7" type="ORF">P168DRAFT_297623</name>
</gene>
<keyword evidence="2" id="KW-0238">DNA-binding</keyword>
<dbReference type="PROSITE" id="PS50048">
    <property type="entry name" value="ZN2_CY6_FUNGAL_2"/>
    <property type="match status" value="1"/>
</dbReference>
<dbReference type="EMBL" id="MSFM01000007">
    <property type="protein sequence ID" value="PKY03737.1"/>
    <property type="molecule type" value="Genomic_DNA"/>
</dbReference>
<dbReference type="PRINTS" id="PR00755">
    <property type="entry name" value="AFLATOXINBRP"/>
</dbReference>
<keyword evidence="5" id="KW-0812">Transmembrane</keyword>
<name>A0A2I1D1K0_ASPC2</name>
<evidence type="ECO:0000256" key="5">
    <source>
        <dbReference type="SAM" id="Phobius"/>
    </source>
</evidence>
<keyword evidence="1" id="KW-0805">Transcription regulation</keyword>
<dbReference type="Proteomes" id="UP000234254">
    <property type="component" value="Unassembled WGS sequence"/>
</dbReference>
<dbReference type="VEuPathDB" id="FungiDB:P168DRAFT_297623"/>
<evidence type="ECO:0000256" key="1">
    <source>
        <dbReference type="ARBA" id="ARBA00023015"/>
    </source>
</evidence>
<keyword evidence="5" id="KW-0472">Membrane</keyword>
<evidence type="ECO:0000313" key="8">
    <source>
        <dbReference type="Proteomes" id="UP000234254"/>
    </source>
</evidence>
<protein>
    <recommendedName>
        <fullName evidence="6">Zn(2)-C6 fungal-type domain-containing protein</fullName>
    </recommendedName>
</protein>
<dbReference type="SUPFAM" id="SSF57701">
    <property type="entry name" value="Zn2/Cys6 DNA-binding domain"/>
    <property type="match status" value="1"/>
</dbReference>
<dbReference type="GeneID" id="36545718"/>
<feature type="domain" description="Zn(2)-C6 fungal-type" evidence="6">
    <location>
        <begin position="13"/>
        <end position="43"/>
    </location>
</feature>
<dbReference type="InterPro" id="IPR053157">
    <property type="entry name" value="Sterol_Uptake_Regulator"/>
</dbReference>
<dbReference type="OrthoDB" id="5295362at2759"/>
<dbReference type="GO" id="GO:0003677">
    <property type="term" value="F:DNA binding"/>
    <property type="evidence" value="ECO:0007669"/>
    <property type="project" value="UniProtKB-KW"/>
</dbReference>
<comment type="caution">
    <text evidence="7">The sequence shown here is derived from an EMBL/GenBank/DDBJ whole genome shotgun (WGS) entry which is preliminary data.</text>
</comment>
<feature type="transmembrane region" description="Helical" evidence="5">
    <location>
        <begin position="182"/>
        <end position="199"/>
    </location>
</feature>
<dbReference type="PROSITE" id="PS00463">
    <property type="entry name" value="ZN2_CY6_FUNGAL_1"/>
    <property type="match status" value="1"/>
</dbReference>
<dbReference type="GO" id="GO:0001228">
    <property type="term" value="F:DNA-binding transcription activator activity, RNA polymerase II-specific"/>
    <property type="evidence" value="ECO:0007669"/>
    <property type="project" value="TreeGrafter"/>
</dbReference>
<dbReference type="PANTHER" id="PTHR47784">
    <property type="entry name" value="STEROL UPTAKE CONTROL PROTEIN 2"/>
    <property type="match status" value="1"/>
</dbReference>
<dbReference type="CDD" id="cd00067">
    <property type="entry name" value="GAL4"/>
    <property type="match status" value="1"/>
</dbReference>
<evidence type="ECO:0000256" key="4">
    <source>
        <dbReference type="ARBA" id="ARBA00023242"/>
    </source>
</evidence>
<evidence type="ECO:0000259" key="6">
    <source>
        <dbReference type="PROSITE" id="PS50048"/>
    </source>
</evidence>
<keyword evidence="4" id="KW-0539">Nucleus</keyword>
<proteinExistence type="predicted"/>
<keyword evidence="3" id="KW-0804">Transcription</keyword>
<dbReference type="InterPro" id="IPR036864">
    <property type="entry name" value="Zn2-C6_fun-type_DNA-bd_sf"/>
</dbReference>
<keyword evidence="8" id="KW-1185">Reference proteome</keyword>